<sequence>MPLLAANSSTVPLVPWAEHLEPDDECGWASSTFARSLFTDNEDAPPSPPAPLSAVPQRPRASVSLCLPPALPPPLSPLPAPPANQNPVKEAQQQVIPRPLHPASVYGTPEPLVFAETPIPGELAPRLPVRLSRKGFVRVLNDPHMCHEFSIFCQDDSRSLTALCFLKASDYFESLLSAAIPAHLVNRPRGRTYAHQRFLLSSPEVPPEALQRASPTYDVPASLLSHLGIVYELYLTPGKPPLPNVTSAMRWRADVLARARPVKCGVLDELVGAVIEALYKGAYRRFVAIRGAGTGGGETDTLERGRERASLDERRPPSVVLSQTPRSRS</sequence>
<organism evidence="2 3">
    <name type="scientific">Blyttiomyces helicus</name>
    <dbReference type="NCBI Taxonomy" id="388810"/>
    <lineage>
        <taxon>Eukaryota</taxon>
        <taxon>Fungi</taxon>
        <taxon>Fungi incertae sedis</taxon>
        <taxon>Chytridiomycota</taxon>
        <taxon>Chytridiomycota incertae sedis</taxon>
        <taxon>Chytridiomycetes</taxon>
        <taxon>Chytridiomycetes incertae sedis</taxon>
        <taxon>Blyttiomyces</taxon>
    </lineage>
</organism>
<dbReference type="EMBL" id="ML001289">
    <property type="protein sequence ID" value="RKO83394.1"/>
    <property type="molecule type" value="Genomic_DNA"/>
</dbReference>
<feature type="compositionally biased region" description="Pro residues" evidence="1">
    <location>
        <begin position="74"/>
        <end position="84"/>
    </location>
</feature>
<evidence type="ECO:0000313" key="3">
    <source>
        <dbReference type="Proteomes" id="UP000269721"/>
    </source>
</evidence>
<dbReference type="AlphaFoldDB" id="A0A4P9VUW8"/>
<reference evidence="3" key="1">
    <citation type="journal article" date="2018" name="Nat. Microbiol.">
        <title>Leveraging single-cell genomics to expand the fungal tree of life.</title>
        <authorList>
            <person name="Ahrendt S.R."/>
            <person name="Quandt C.A."/>
            <person name="Ciobanu D."/>
            <person name="Clum A."/>
            <person name="Salamov A."/>
            <person name="Andreopoulos B."/>
            <person name="Cheng J.F."/>
            <person name="Woyke T."/>
            <person name="Pelin A."/>
            <person name="Henrissat B."/>
            <person name="Reynolds N.K."/>
            <person name="Benny G.L."/>
            <person name="Smith M.E."/>
            <person name="James T.Y."/>
            <person name="Grigoriev I.V."/>
        </authorList>
    </citation>
    <scope>NUCLEOTIDE SEQUENCE [LARGE SCALE GENOMIC DNA]</scope>
</reference>
<feature type="compositionally biased region" description="Basic and acidic residues" evidence="1">
    <location>
        <begin position="301"/>
        <end position="316"/>
    </location>
</feature>
<proteinExistence type="predicted"/>
<dbReference type="SUPFAM" id="SSF48097">
    <property type="entry name" value="Regulator of G-protein signaling, RGS"/>
    <property type="match status" value="1"/>
</dbReference>
<dbReference type="InterPro" id="IPR044926">
    <property type="entry name" value="RGS_subdomain_2"/>
</dbReference>
<feature type="region of interest" description="Disordered" evidence="1">
    <location>
        <begin position="294"/>
        <end position="329"/>
    </location>
</feature>
<keyword evidence="3" id="KW-1185">Reference proteome</keyword>
<evidence type="ECO:0000256" key="1">
    <source>
        <dbReference type="SAM" id="MobiDB-lite"/>
    </source>
</evidence>
<name>A0A4P9VUW8_9FUNG</name>
<feature type="non-terminal residue" evidence="2">
    <location>
        <position position="329"/>
    </location>
</feature>
<dbReference type="InterPro" id="IPR036305">
    <property type="entry name" value="RGS_sf"/>
</dbReference>
<gene>
    <name evidence="2" type="ORF">BDK51DRAFT_50008</name>
</gene>
<accession>A0A4P9VUW8</accession>
<feature type="compositionally biased region" description="Polar residues" evidence="1">
    <location>
        <begin position="85"/>
        <end position="95"/>
    </location>
</feature>
<feature type="region of interest" description="Disordered" evidence="1">
    <location>
        <begin position="74"/>
        <end position="95"/>
    </location>
</feature>
<evidence type="ECO:0000313" key="2">
    <source>
        <dbReference type="EMBL" id="RKO83394.1"/>
    </source>
</evidence>
<protein>
    <submittedName>
        <fullName evidence="2">Uncharacterized protein</fullName>
    </submittedName>
</protein>
<feature type="compositionally biased region" description="Polar residues" evidence="1">
    <location>
        <begin position="320"/>
        <end position="329"/>
    </location>
</feature>
<dbReference type="Proteomes" id="UP000269721">
    <property type="component" value="Unassembled WGS sequence"/>
</dbReference>
<dbReference type="Gene3D" id="1.10.167.10">
    <property type="entry name" value="Regulator of G-protein Signalling 4, domain 2"/>
    <property type="match status" value="1"/>
</dbReference>